<reference evidence="2 3" key="1">
    <citation type="submission" date="2023-10" db="EMBL/GenBank/DDBJ databases">
        <title>Nicoliella lavandulae sp. nov. isolated from Lavandula angustifolia flowers.</title>
        <authorList>
            <person name="Alcantara C."/>
            <person name="Zuniga M."/>
            <person name="Landete J.M."/>
            <person name="Monedero V."/>
        </authorList>
    </citation>
    <scope>NUCLEOTIDE SEQUENCE [LARGE SCALE GENOMIC DNA]</scope>
    <source>
        <strain evidence="2 3">Es01</strain>
    </source>
</reference>
<evidence type="ECO:0000313" key="2">
    <source>
        <dbReference type="EMBL" id="MEJ6400908.1"/>
    </source>
</evidence>
<organism evidence="2 3">
    <name type="scientific">Nicoliella lavandulae</name>
    <dbReference type="NCBI Taxonomy" id="3082954"/>
    <lineage>
        <taxon>Bacteria</taxon>
        <taxon>Bacillati</taxon>
        <taxon>Bacillota</taxon>
        <taxon>Bacilli</taxon>
        <taxon>Lactobacillales</taxon>
        <taxon>Lactobacillaceae</taxon>
        <taxon>Nicoliella</taxon>
    </lineage>
</organism>
<evidence type="ECO:0000313" key="3">
    <source>
        <dbReference type="Proteomes" id="UP001370590"/>
    </source>
</evidence>
<accession>A0ABU8SLY3</accession>
<feature type="chain" id="PRO_5045727213" description="DUF4822 domain-containing protein" evidence="1">
    <location>
        <begin position="21"/>
        <end position="142"/>
    </location>
</feature>
<comment type="caution">
    <text evidence="2">The sequence shown here is derived from an EMBL/GenBank/DDBJ whole genome shotgun (WGS) entry which is preliminary data.</text>
</comment>
<feature type="signal peptide" evidence="1">
    <location>
        <begin position="1"/>
        <end position="20"/>
    </location>
</feature>
<dbReference type="Proteomes" id="UP001370590">
    <property type="component" value="Unassembled WGS sequence"/>
</dbReference>
<sequence>MKKFSLLLSLVVAMSSFALLNGNASASTLHKDVPSVLRGKKWVSTKSYNVGRGDEKYTIDFSNNAIGYTYPGGYDPVGIANIKYTYVGKNRYHLVGKHLEQGLESGKETMNVHILGNKKITVSFHAKDNLPKPWHTTLKQTN</sequence>
<keyword evidence="3" id="KW-1185">Reference proteome</keyword>
<evidence type="ECO:0008006" key="4">
    <source>
        <dbReference type="Google" id="ProtNLM"/>
    </source>
</evidence>
<keyword evidence="1" id="KW-0732">Signal</keyword>
<gene>
    <name evidence="2" type="ORF">R4146_07095</name>
</gene>
<evidence type="ECO:0000256" key="1">
    <source>
        <dbReference type="SAM" id="SignalP"/>
    </source>
</evidence>
<name>A0ABU8SLY3_9LACO</name>
<dbReference type="RefSeq" id="WP_339960761.1">
    <property type="nucleotide sequence ID" value="NZ_JAWMWH010000003.1"/>
</dbReference>
<protein>
    <recommendedName>
        <fullName evidence="4">DUF4822 domain-containing protein</fullName>
    </recommendedName>
</protein>
<dbReference type="EMBL" id="JAWMWH010000003">
    <property type="protein sequence ID" value="MEJ6400908.1"/>
    <property type="molecule type" value="Genomic_DNA"/>
</dbReference>
<proteinExistence type="predicted"/>